<proteinExistence type="predicted"/>
<evidence type="ECO:0000313" key="3">
    <source>
        <dbReference type="Proteomes" id="UP001283361"/>
    </source>
</evidence>
<comment type="caution">
    <text evidence="2">The sequence shown here is derived from an EMBL/GenBank/DDBJ whole genome shotgun (WGS) entry which is preliminary data.</text>
</comment>
<evidence type="ECO:0000256" key="1">
    <source>
        <dbReference type="SAM" id="MobiDB-lite"/>
    </source>
</evidence>
<reference evidence="2" key="1">
    <citation type="journal article" date="2023" name="G3 (Bethesda)">
        <title>A reference genome for the long-term kleptoplast-retaining sea slug Elysia crispata morphotype clarki.</title>
        <authorList>
            <person name="Eastman K.E."/>
            <person name="Pendleton A.L."/>
            <person name="Shaikh M.A."/>
            <person name="Suttiyut T."/>
            <person name="Ogas R."/>
            <person name="Tomko P."/>
            <person name="Gavelis G."/>
            <person name="Widhalm J.R."/>
            <person name="Wisecaver J.H."/>
        </authorList>
    </citation>
    <scope>NUCLEOTIDE SEQUENCE</scope>
    <source>
        <strain evidence="2">ECLA1</strain>
    </source>
</reference>
<name>A0AAE1A178_9GAST</name>
<evidence type="ECO:0000313" key="2">
    <source>
        <dbReference type="EMBL" id="KAK3779484.1"/>
    </source>
</evidence>
<organism evidence="2 3">
    <name type="scientific">Elysia crispata</name>
    <name type="common">lettuce slug</name>
    <dbReference type="NCBI Taxonomy" id="231223"/>
    <lineage>
        <taxon>Eukaryota</taxon>
        <taxon>Metazoa</taxon>
        <taxon>Spiralia</taxon>
        <taxon>Lophotrochozoa</taxon>
        <taxon>Mollusca</taxon>
        <taxon>Gastropoda</taxon>
        <taxon>Heterobranchia</taxon>
        <taxon>Euthyneura</taxon>
        <taxon>Panpulmonata</taxon>
        <taxon>Sacoglossa</taxon>
        <taxon>Placobranchoidea</taxon>
        <taxon>Plakobranchidae</taxon>
        <taxon>Elysia</taxon>
    </lineage>
</organism>
<dbReference type="Proteomes" id="UP001283361">
    <property type="component" value="Unassembled WGS sequence"/>
</dbReference>
<accession>A0AAE1A178</accession>
<dbReference type="EMBL" id="JAWDGP010002824">
    <property type="protein sequence ID" value="KAK3779484.1"/>
    <property type="molecule type" value="Genomic_DNA"/>
</dbReference>
<feature type="region of interest" description="Disordered" evidence="1">
    <location>
        <begin position="135"/>
        <end position="205"/>
    </location>
</feature>
<sequence>MGVPREAYLLWKLLFPRPPSAVLQAHATRLVSSHAPGPGRQLIGHLGEKQSDSRYVHQKQQTGEKASVTFCCSNSGVSVSVNTHVSTAAPWYQPVKLNQNQSSGLGHLSCYIITILNSSFHQFDNFNICHRPLNQSAKGRDKRHPHTAIRSSPVMRHTAAGYGREASGIPTEDRRGTGTLSHGRLSALSRTTPSDVKPKSSRKLH</sequence>
<gene>
    <name evidence="2" type="ORF">RRG08_045230</name>
</gene>
<keyword evidence="3" id="KW-1185">Reference proteome</keyword>
<dbReference type="AlphaFoldDB" id="A0AAE1A178"/>
<protein>
    <submittedName>
        <fullName evidence="2">Uncharacterized protein</fullName>
    </submittedName>
</protein>